<dbReference type="Proteomes" id="UP001320898">
    <property type="component" value="Unassembled WGS sequence"/>
</dbReference>
<organism evidence="2 3">
    <name type="scientific">Microbaculum marinisediminis</name>
    <dbReference type="NCBI Taxonomy" id="2931392"/>
    <lineage>
        <taxon>Bacteria</taxon>
        <taxon>Pseudomonadati</taxon>
        <taxon>Pseudomonadota</taxon>
        <taxon>Alphaproteobacteria</taxon>
        <taxon>Hyphomicrobiales</taxon>
        <taxon>Tepidamorphaceae</taxon>
        <taxon>Microbaculum</taxon>
    </lineage>
</organism>
<evidence type="ECO:0000313" key="2">
    <source>
        <dbReference type="EMBL" id="MCT8974351.1"/>
    </source>
</evidence>
<feature type="domain" description="Virulence factor" evidence="1">
    <location>
        <begin position="6"/>
        <end position="73"/>
    </location>
</feature>
<dbReference type="AlphaFoldDB" id="A0AAW5R231"/>
<evidence type="ECO:0000313" key="3">
    <source>
        <dbReference type="Proteomes" id="UP001320898"/>
    </source>
</evidence>
<proteinExistence type="predicted"/>
<evidence type="ECO:0000259" key="1">
    <source>
        <dbReference type="Pfam" id="PF13769"/>
    </source>
</evidence>
<protein>
    <submittedName>
        <fullName evidence="2">Virulence factor</fullName>
    </submittedName>
</protein>
<name>A0AAW5R231_9HYPH</name>
<keyword evidence="3" id="KW-1185">Reference proteome</keyword>
<comment type="caution">
    <text evidence="2">The sequence shown here is derived from an EMBL/GenBank/DDBJ whole genome shotgun (WGS) entry which is preliminary data.</text>
</comment>
<reference evidence="2 3" key="1">
    <citation type="submission" date="2022-04" db="EMBL/GenBank/DDBJ databases">
        <authorList>
            <person name="Ye Y.-Q."/>
            <person name="Du Z.-J."/>
        </authorList>
    </citation>
    <scope>NUCLEOTIDE SEQUENCE [LARGE SCALE GENOMIC DNA]</scope>
    <source>
        <strain evidence="2 3">A6E488</strain>
    </source>
</reference>
<gene>
    <name evidence="2" type="ORF">MUB46_20990</name>
</gene>
<sequence>MIEARDVSGSHKIQLSARFQELIDLVAIRRGLAGTDQYLEAWRRGRPVERDGDAISAAQALAEEIEAQYDAIRAAAIAGTDG</sequence>
<dbReference type="InterPro" id="IPR025989">
    <property type="entry name" value="Virulence_F_dom"/>
</dbReference>
<accession>A0AAW5R231</accession>
<dbReference type="EMBL" id="JALIDZ010000012">
    <property type="protein sequence ID" value="MCT8974351.1"/>
    <property type="molecule type" value="Genomic_DNA"/>
</dbReference>
<dbReference type="Pfam" id="PF13769">
    <property type="entry name" value="Virulence_fact"/>
    <property type="match status" value="1"/>
</dbReference>